<evidence type="ECO:0000313" key="4">
    <source>
        <dbReference type="Proteomes" id="UP000199531"/>
    </source>
</evidence>
<dbReference type="OrthoDB" id="5917215at2"/>
<evidence type="ECO:0000256" key="2">
    <source>
        <dbReference type="SAM" id="SignalP"/>
    </source>
</evidence>
<evidence type="ECO:0008006" key="5">
    <source>
        <dbReference type="Google" id="ProtNLM"/>
    </source>
</evidence>
<sequence>MVKTHAFRRVAATGGAVLLLTLAGCATVDPVQQCSVTDWHKTGLNEALKGRGSQYAQDRFTRCEAAGVRGTQQAWQSGWQQGHQEFCSSPARAVEFARQGGRYTLGHCPAAAEAEFLRHYQPAAEQRAHEQTMRQLQQRLDSRQNARNNVVRELARSDRQTADHQRRLLAEKRIIDNDIRNIERQMQMQMQLLNRVIR</sequence>
<dbReference type="PROSITE" id="PS51257">
    <property type="entry name" value="PROKAR_LIPOPROTEIN"/>
    <property type="match status" value="1"/>
</dbReference>
<dbReference type="Pfam" id="PF10973">
    <property type="entry name" value="DUF2799"/>
    <property type="match status" value="1"/>
</dbReference>
<dbReference type="EMBL" id="FOCW01000001">
    <property type="protein sequence ID" value="SEN10170.1"/>
    <property type="molecule type" value="Genomic_DNA"/>
</dbReference>
<gene>
    <name evidence="3" type="ORF">SAMN02745977_00434</name>
</gene>
<reference evidence="3 4" key="1">
    <citation type="submission" date="2016-10" db="EMBL/GenBank/DDBJ databases">
        <authorList>
            <person name="de Groot N.N."/>
        </authorList>
    </citation>
    <scope>NUCLEOTIDE SEQUENCE [LARGE SCALE GENOMIC DNA]</scope>
    <source>
        <strain evidence="3 4">DSM 15123</strain>
    </source>
</reference>
<dbReference type="AlphaFoldDB" id="A0A1H8DSF7"/>
<dbReference type="RefSeq" id="WP_091813272.1">
    <property type="nucleotide sequence ID" value="NZ_FOCW01000001.1"/>
</dbReference>
<name>A0A1H8DSF7_9BURK</name>
<evidence type="ECO:0000256" key="1">
    <source>
        <dbReference type="SAM" id="Coils"/>
    </source>
</evidence>
<dbReference type="Proteomes" id="UP000199531">
    <property type="component" value="Unassembled WGS sequence"/>
</dbReference>
<feature type="coiled-coil region" evidence="1">
    <location>
        <begin position="126"/>
        <end position="153"/>
    </location>
</feature>
<accession>A0A1H8DSF7</accession>
<organism evidence="3 4">
    <name type="scientific">Brachymonas denitrificans DSM 15123</name>
    <dbReference type="NCBI Taxonomy" id="1121117"/>
    <lineage>
        <taxon>Bacteria</taxon>
        <taxon>Pseudomonadati</taxon>
        <taxon>Pseudomonadota</taxon>
        <taxon>Betaproteobacteria</taxon>
        <taxon>Burkholderiales</taxon>
        <taxon>Comamonadaceae</taxon>
        <taxon>Brachymonas</taxon>
    </lineage>
</organism>
<protein>
    <recommendedName>
        <fullName evidence="5">DUF2799 domain-containing protein</fullName>
    </recommendedName>
</protein>
<keyword evidence="4" id="KW-1185">Reference proteome</keyword>
<dbReference type="STRING" id="1121117.SAMN02745977_00434"/>
<dbReference type="InterPro" id="IPR021242">
    <property type="entry name" value="DUF2799"/>
</dbReference>
<evidence type="ECO:0000313" key="3">
    <source>
        <dbReference type="EMBL" id="SEN10170.1"/>
    </source>
</evidence>
<feature type="chain" id="PRO_5011634345" description="DUF2799 domain-containing protein" evidence="2">
    <location>
        <begin position="27"/>
        <end position="198"/>
    </location>
</feature>
<keyword evidence="1" id="KW-0175">Coiled coil</keyword>
<keyword evidence="2" id="KW-0732">Signal</keyword>
<proteinExistence type="predicted"/>
<feature type="signal peptide" evidence="2">
    <location>
        <begin position="1"/>
        <end position="26"/>
    </location>
</feature>